<name>A0A1H4E5J6_9GAMM</name>
<dbReference type="GO" id="GO:0016787">
    <property type="term" value="F:hydrolase activity"/>
    <property type="evidence" value="ECO:0007669"/>
    <property type="project" value="UniProtKB-KW"/>
</dbReference>
<dbReference type="PANTHER" id="PTHR30616:SF2">
    <property type="entry name" value="PURINE NUCLEOSIDE PHOSPHORYLASE LACC1"/>
    <property type="match status" value="1"/>
</dbReference>
<dbReference type="GO" id="GO:0005507">
    <property type="term" value="F:copper ion binding"/>
    <property type="evidence" value="ECO:0007669"/>
    <property type="project" value="TreeGrafter"/>
</dbReference>
<dbReference type="RefSeq" id="WP_091826476.1">
    <property type="nucleotide sequence ID" value="NZ_FNRJ01000007.1"/>
</dbReference>
<evidence type="ECO:0000256" key="2">
    <source>
        <dbReference type="ARBA" id="ARBA00007353"/>
    </source>
</evidence>
<protein>
    <recommendedName>
        <fullName evidence="10">Purine nucleoside phosphorylase</fullName>
    </recommendedName>
</protein>
<evidence type="ECO:0000256" key="3">
    <source>
        <dbReference type="ARBA" id="ARBA00022679"/>
    </source>
</evidence>
<keyword evidence="3" id="KW-0808">Transferase</keyword>
<dbReference type="Gene3D" id="3.60.140.10">
    <property type="entry name" value="CNF1/YfiH-like putative cysteine hydrolases"/>
    <property type="match status" value="1"/>
</dbReference>
<gene>
    <name evidence="11" type="ORF">SAMN02745729_107163</name>
</gene>
<keyword evidence="6" id="KW-0862">Zinc</keyword>
<proteinExistence type="inferred from homology"/>
<evidence type="ECO:0000256" key="10">
    <source>
        <dbReference type="RuleBase" id="RU361274"/>
    </source>
</evidence>
<organism evidence="11 12">
    <name type="scientific">Marinobacterium iners DSM 11526</name>
    <dbReference type="NCBI Taxonomy" id="1122198"/>
    <lineage>
        <taxon>Bacteria</taxon>
        <taxon>Pseudomonadati</taxon>
        <taxon>Pseudomonadota</taxon>
        <taxon>Gammaproteobacteria</taxon>
        <taxon>Oceanospirillales</taxon>
        <taxon>Oceanospirillaceae</taxon>
        <taxon>Marinobacterium</taxon>
    </lineage>
</organism>
<keyword evidence="4" id="KW-0479">Metal-binding</keyword>
<dbReference type="InterPro" id="IPR038371">
    <property type="entry name" value="Cu_polyphenol_OxRdtase_sf"/>
</dbReference>
<dbReference type="InterPro" id="IPR003730">
    <property type="entry name" value="Cu_polyphenol_OxRdtase"/>
</dbReference>
<dbReference type="GO" id="GO:0017061">
    <property type="term" value="F:S-methyl-5-thioadenosine phosphorylase activity"/>
    <property type="evidence" value="ECO:0007669"/>
    <property type="project" value="UniProtKB-EC"/>
</dbReference>
<dbReference type="NCBIfam" id="TIGR00726">
    <property type="entry name" value="peptidoglycan editing factor PgeF"/>
    <property type="match status" value="1"/>
</dbReference>
<sequence>MKLIRPDWSLSDGIGACVTTRIGGVSQSPWASLNLGDHVGDQPEAVAANRWQLQQALGSIKPQWLSQVHGIEVVEAQADGRVREADACWSSTPGVACAVLTADCLPVLFADPAGQRVAAAHAGWRGLLNGVLEATLDCFETPERVQVWLGPAIGPLAFEVGPEVRTAFCEQMPAAEQAFVPSPLHPNRWLADLYQLAWQRLHRAGVTVISGGEYCTFTQQDLFFSYRRDGVTGRMASLIWLETAAGGRRDS</sequence>
<keyword evidence="5" id="KW-0378">Hydrolase</keyword>
<comment type="similarity">
    <text evidence="2 10">Belongs to the purine nucleoside phosphorylase YfiH/LACC1 family.</text>
</comment>
<comment type="catalytic activity">
    <reaction evidence="8">
        <text>adenosine + phosphate = alpha-D-ribose 1-phosphate + adenine</text>
        <dbReference type="Rhea" id="RHEA:27642"/>
        <dbReference type="ChEBI" id="CHEBI:16335"/>
        <dbReference type="ChEBI" id="CHEBI:16708"/>
        <dbReference type="ChEBI" id="CHEBI:43474"/>
        <dbReference type="ChEBI" id="CHEBI:57720"/>
        <dbReference type="EC" id="2.4.2.1"/>
    </reaction>
    <physiologicalReaction direction="left-to-right" evidence="8">
        <dbReference type="Rhea" id="RHEA:27643"/>
    </physiologicalReaction>
</comment>
<comment type="catalytic activity">
    <reaction evidence="1">
        <text>inosine + phosphate = alpha-D-ribose 1-phosphate + hypoxanthine</text>
        <dbReference type="Rhea" id="RHEA:27646"/>
        <dbReference type="ChEBI" id="CHEBI:17368"/>
        <dbReference type="ChEBI" id="CHEBI:17596"/>
        <dbReference type="ChEBI" id="CHEBI:43474"/>
        <dbReference type="ChEBI" id="CHEBI:57720"/>
        <dbReference type="EC" id="2.4.2.1"/>
    </reaction>
    <physiologicalReaction direction="left-to-right" evidence="1">
        <dbReference type="Rhea" id="RHEA:27647"/>
    </physiologicalReaction>
</comment>
<comment type="catalytic activity">
    <reaction evidence="7">
        <text>adenosine + H2O + H(+) = inosine + NH4(+)</text>
        <dbReference type="Rhea" id="RHEA:24408"/>
        <dbReference type="ChEBI" id="CHEBI:15377"/>
        <dbReference type="ChEBI" id="CHEBI:15378"/>
        <dbReference type="ChEBI" id="CHEBI:16335"/>
        <dbReference type="ChEBI" id="CHEBI:17596"/>
        <dbReference type="ChEBI" id="CHEBI:28938"/>
        <dbReference type="EC" id="3.5.4.4"/>
    </reaction>
    <physiologicalReaction direction="left-to-right" evidence="7">
        <dbReference type="Rhea" id="RHEA:24409"/>
    </physiologicalReaction>
</comment>
<dbReference type="AlphaFoldDB" id="A0A1H4E5J6"/>
<keyword evidence="12" id="KW-1185">Reference proteome</keyword>
<dbReference type="CDD" id="cd16833">
    <property type="entry name" value="YfiH"/>
    <property type="match status" value="1"/>
</dbReference>
<evidence type="ECO:0000313" key="11">
    <source>
        <dbReference type="EMBL" id="SEA80186.1"/>
    </source>
</evidence>
<evidence type="ECO:0000256" key="9">
    <source>
        <dbReference type="ARBA" id="ARBA00049893"/>
    </source>
</evidence>
<evidence type="ECO:0000256" key="6">
    <source>
        <dbReference type="ARBA" id="ARBA00022833"/>
    </source>
</evidence>
<accession>A0A1H4E5J6</accession>
<dbReference type="SUPFAM" id="SSF64438">
    <property type="entry name" value="CNF1/YfiH-like putative cysteine hydrolases"/>
    <property type="match status" value="1"/>
</dbReference>
<dbReference type="PANTHER" id="PTHR30616">
    <property type="entry name" value="UNCHARACTERIZED PROTEIN YFIH"/>
    <property type="match status" value="1"/>
</dbReference>
<evidence type="ECO:0000313" key="12">
    <source>
        <dbReference type="Proteomes" id="UP000242469"/>
    </source>
</evidence>
<comment type="catalytic activity">
    <reaction evidence="9">
        <text>S-methyl-5'-thioadenosine + phosphate = 5-(methylsulfanyl)-alpha-D-ribose 1-phosphate + adenine</text>
        <dbReference type="Rhea" id="RHEA:11852"/>
        <dbReference type="ChEBI" id="CHEBI:16708"/>
        <dbReference type="ChEBI" id="CHEBI:17509"/>
        <dbReference type="ChEBI" id="CHEBI:43474"/>
        <dbReference type="ChEBI" id="CHEBI:58533"/>
        <dbReference type="EC" id="2.4.2.28"/>
    </reaction>
    <physiologicalReaction direction="left-to-right" evidence="9">
        <dbReference type="Rhea" id="RHEA:11853"/>
    </physiologicalReaction>
</comment>
<evidence type="ECO:0000256" key="5">
    <source>
        <dbReference type="ARBA" id="ARBA00022801"/>
    </source>
</evidence>
<dbReference type="Pfam" id="PF02578">
    <property type="entry name" value="Cu-oxidase_4"/>
    <property type="match status" value="1"/>
</dbReference>
<dbReference type="InterPro" id="IPR011324">
    <property type="entry name" value="Cytotoxic_necrot_fac-like_cat"/>
</dbReference>
<dbReference type="Proteomes" id="UP000242469">
    <property type="component" value="Unassembled WGS sequence"/>
</dbReference>
<reference evidence="12" key="1">
    <citation type="submission" date="2016-10" db="EMBL/GenBank/DDBJ databases">
        <authorList>
            <person name="Varghese N."/>
            <person name="Submissions S."/>
        </authorList>
    </citation>
    <scope>NUCLEOTIDE SEQUENCE [LARGE SCALE GENOMIC DNA]</scope>
    <source>
        <strain evidence="12">DSM 11526</strain>
    </source>
</reference>
<evidence type="ECO:0000256" key="8">
    <source>
        <dbReference type="ARBA" id="ARBA00048968"/>
    </source>
</evidence>
<evidence type="ECO:0000256" key="4">
    <source>
        <dbReference type="ARBA" id="ARBA00022723"/>
    </source>
</evidence>
<dbReference type="EMBL" id="FNRJ01000007">
    <property type="protein sequence ID" value="SEA80186.1"/>
    <property type="molecule type" value="Genomic_DNA"/>
</dbReference>
<evidence type="ECO:0000256" key="1">
    <source>
        <dbReference type="ARBA" id="ARBA00000553"/>
    </source>
</evidence>
<dbReference type="STRING" id="1122198.SAMN02745729_107163"/>
<evidence type="ECO:0000256" key="7">
    <source>
        <dbReference type="ARBA" id="ARBA00047989"/>
    </source>
</evidence>
<dbReference type="OrthoDB" id="4279at2"/>